<dbReference type="AlphaFoldDB" id="A0A2U2J481"/>
<dbReference type="PANTHER" id="PTHR35024:SF4">
    <property type="entry name" value="POLYMER-FORMING CYTOSKELETAL PROTEIN"/>
    <property type="match status" value="1"/>
</dbReference>
<gene>
    <name evidence="2" type="ORF">DF286_09825</name>
</gene>
<dbReference type="RefSeq" id="WP_109271265.1">
    <property type="nucleotide sequence ID" value="NZ_QFFF01000001.1"/>
</dbReference>
<evidence type="ECO:0000256" key="1">
    <source>
        <dbReference type="ARBA" id="ARBA00044755"/>
    </source>
</evidence>
<name>A0A2U2J481_9SPHN</name>
<dbReference type="Pfam" id="PF04519">
    <property type="entry name" value="Bactofilin"/>
    <property type="match status" value="1"/>
</dbReference>
<evidence type="ECO:0000313" key="3">
    <source>
        <dbReference type="Proteomes" id="UP000245916"/>
    </source>
</evidence>
<proteinExistence type="inferred from homology"/>
<evidence type="ECO:0000313" key="2">
    <source>
        <dbReference type="EMBL" id="PWG03127.1"/>
    </source>
</evidence>
<reference evidence="2 3" key="1">
    <citation type="submission" date="2018-05" db="EMBL/GenBank/DDBJ databases">
        <title>Genome of Sphingosinicella humi QZX222.</title>
        <authorList>
            <person name="Qiao Z."/>
            <person name="Wang G."/>
        </authorList>
    </citation>
    <scope>NUCLEOTIDE SEQUENCE [LARGE SCALE GENOMIC DNA]</scope>
    <source>
        <strain evidence="2 3">QZX222</strain>
    </source>
</reference>
<accession>A0A2U2J481</accession>
<comment type="similarity">
    <text evidence="1">Belongs to the bactofilin family.</text>
</comment>
<dbReference type="Proteomes" id="UP000245916">
    <property type="component" value="Unassembled WGS sequence"/>
</dbReference>
<keyword evidence="3" id="KW-1185">Reference proteome</keyword>
<sequence length="154" mass="15716">MFAKEKKARARAAGKSGKNGGGLSFIGAEVVVNGDIVTEARLHVDGKIEGDVRCSTLSQGETGTIAGNIVTDEARLAGLVDGTVTAQRLTLGPTARITGDVAYEVLSIEPGARIEGRFARREGAAASAPKLIVAAEKAKLPPPPDATEPRAAAG</sequence>
<dbReference type="PANTHER" id="PTHR35024">
    <property type="entry name" value="HYPOTHETICAL CYTOSOLIC PROTEIN"/>
    <property type="match status" value="1"/>
</dbReference>
<dbReference type="InterPro" id="IPR007607">
    <property type="entry name" value="BacA/B"/>
</dbReference>
<comment type="caution">
    <text evidence="2">The sequence shown here is derived from an EMBL/GenBank/DDBJ whole genome shotgun (WGS) entry which is preliminary data.</text>
</comment>
<protein>
    <submittedName>
        <fullName evidence="2">Cell shape determination protein CcmA</fullName>
    </submittedName>
</protein>
<organism evidence="2 3">
    <name type="scientific">Allosphingosinicella humi</name>
    <dbReference type="NCBI Taxonomy" id="2068657"/>
    <lineage>
        <taxon>Bacteria</taxon>
        <taxon>Pseudomonadati</taxon>
        <taxon>Pseudomonadota</taxon>
        <taxon>Alphaproteobacteria</taxon>
        <taxon>Sphingomonadales</taxon>
        <taxon>Sphingomonadaceae</taxon>
        <taxon>Allosphingosinicella</taxon>
    </lineage>
</organism>
<dbReference type="EMBL" id="QFFF01000001">
    <property type="protein sequence ID" value="PWG03127.1"/>
    <property type="molecule type" value="Genomic_DNA"/>
</dbReference>
<dbReference type="OrthoDB" id="5738271at2"/>